<dbReference type="EMBL" id="JABCKV010000183">
    <property type="protein sequence ID" value="KAG5642468.1"/>
    <property type="molecule type" value="Genomic_DNA"/>
</dbReference>
<sequence length="249" mass="28723">MLWIHVPSERTAEGLSQEQAVLQGVIEKKTMINLIQAYSVSIKAANDEDKLPLWSASDEIEQARIRRHQLRHPDKVAPQGAPVRPALTRDDTLVSRPSWIRSFSKGGHVSNRQKKFDPEKVLPEVDSNHPLKPARSPPVETVFDTFPILRILKWVVRKLLLRAEPEEELEERRMRHKMQQESNVPLEICMDVFTVPSCSYKQLYRPPWASTHEILLQFQIYNPFGYFTIPGTAFTSFLLLGFLEIGQEM</sequence>
<keyword evidence="3" id="KW-1185">Reference proteome</keyword>
<accession>A0A9P7G5G1</accession>
<reference evidence="2" key="2">
    <citation type="submission" date="2021-10" db="EMBL/GenBank/DDBJ databases">
        <title>Phylogenomics reveals ancestral predisposition of the termite-cultivated fungus Termitomyces towards a domesticated lifestyle.</title>
        <authorList>
            <person name="Auxier B."/>
            <person name="Grum-Grzhimaylo A."/>
            <person name="Cardenas M.E."/>
            <person name="Lodge J.D."/>
            <person name="Laessoe T."/>
            <person name="Pedersen O."/>
            <person name="Smith M.E."/>
            <person name="Kuyper T.W."/>
            <person name="Franco-Molano E.A."/>
            <person name="Baroni T.J."/>
            <person name="Aanen D.K."/>
        </authorList>
    </citation>
    <scope>NUCLEOTIDE SEQUENCE</scope>
    <source>
        <strain evidence="2">AP01</strain>
        <tissue evidence="2">Mycelium</tissue>
    </source>
</reference>
<keyword evidence="1" id="KW-1133">Transmembrane helix</keyword>
<keyword evidence="1" id="KW-0812">Transmembrane</keyword>
<protein>
    <submittedName>
        <fullName evidence="2">Uncharacterized protein</fullName>
    </submittedName>
</protein>
<dbReference type="Proteomes" id="UP000775547">
    <property type="component" value="Unassembled WGS sequence"/>
</dbReference>
<keyword evidence="1" id="KW-0472">Membrane</keyword>
<evidence type="ECO:0000256" key="1">
    <source>
        <dbReference type="SAM" id="Phobius"/>
    </source>
</evidence>
<dbReference type="OrthoDB" id="1368at2759"/>
<gene>
    <name evidence="2" type="ORF">DXG03_002746</name>
</gene>
<proteinExistence type="predicted"/>
<organism evidence="2 3">
    <name type="scientific">Asterophora parasitica</name>
    <dbReference type="NCBI Taxonomy" id="117018"/>
    <lineage>
        <taxon>Eukaryota</taxon>
        <taxon>Fungi</taxon>
        <taxon>Dikarya</taxon>
        <taxon>Basidiomycota</taxon>
        <taxon>Agaricomycotina</taxon>
        <taxon>Agaricomycetes</taxon>
        <taxon>Agaricomycetidae</taxon>
        <taxon>Agaricales</taxon>
        <taxon>Tricholomatineae</taxon>
        <taxon>Lyophyllaceae</taxon>
        <taxon>Asterophora</taxon>
    </lineage>
</organism>
<comment type="caution">
    <text evidence="2">The sequence shown here is derived from an EMBL/GenBank/DDBJ whole genome shotgun (WGS) entry which is preliminary data.</text>
</comment>
<evidence type="ECO:0000313" key="3">
    <source>
        <dbReference type="Proteomes" id="UP000775547"/>
    </source>
</evidence>
<reference evidence="2" key="1">
    <citation type="submission" date="2020-07" db="EMBL/GenBank/DDBJ databases">
        <authorList>
            <person name="Nieuwenhuis M."/>
            <person name="Van De Peppel L.J.J."/>
        </authorList>
    </citation>
    <scope>NUCLEOTIDE SEQUENCE</scope>
    <source>
        <strain evidence="2">AP01</strain>
        <tissue evidence="2">Mycelium</tissue>
    </source>
</reference>
<feature type="transmembrane region" description="Helical" evidence="1">
    <location>
        <begin position="224"/>
        <end position="243"/>
    </location>
</feature>
<evidence type="ECO:0000313" key="2">
    <source>
        <dbReference type="EMBL" id="KAG5642468.1"/>
    </source>
</evidence>
<name>A0A9P7G5G1_9AGAR</name>
<dbReference type="AlphaFoldDB" id="A0A9P7G5G1"/>